<evidence type="ECO:0000313" key="3">
    <source>
        <dbReference type="Proteomes" id="UP000887159"/>
    </source>
</evidence>
<dbReference type="SMART" id="SM00596">
    <property type="entry name" value="PRE_C2HC"/>
    <property type="match status" value="1"/>
</dbReference>
<dbReference type="InterPro" id="IPR006579">
    <property type="entry name" value="Pre_C2HC_dom"/>
</dbReference>
<accession>A0A8X6WB57</accession>
<proteinExistence type="predicted"/>
<comment type="caution">
    <text evidence="2">The sequence shown here is derived from an EMBL/GenBank/DDBJ whole genome shotgun (WGS) entry which is preliminary data.</text>
</comment>
<dbReference type="AlphaFoldDB" id="A0A8X6WB57"/>
<sequence>MRGKIIGKGLRVYPENPEAYHVIRRYVDAEKLESFTYQLDEEKDLKAVIRGMPSDTPPQEIIDELRTYGISVNVCHVMTSRRTGMPMPLFLVTLPRSEINRNIYSLTDFCYLKIVVEPLRPKIGPA</sequence>
<evidence type="ECO:0000313" key="2">
    <source>
        <dbReference type="EMBL" id="GFY31554.1"/>
    </source>
</evidence>
<dbReference type="EMBL" id="BMAU01021399">
    <property type="protein sequence ID" value="GFY31554.1"/>
    <property type="molecule type" value="Genomic_DNA"/>
</dbReference>
<keyword evidence="3" id="KW-1185">Reference proteome</keyword>
<name>A0A8X6WB57_TRICX</name>
<protein>
    <submittedName>
        <fullName evidence="2">Nucleic-acid-binding protein from transposon X-element</fullName>
    </submittedName>
</protein>
<evidence type="ECO:0000259" key="1">
    <source>
        <dbReference type="SMART" id="SM00596"/>
    </source>
</evidence>
<dbReference type="Pfam" id="PF07530">
    <property type="entry name" value="PRE_C2HC"/>
    <property type="match status" value="1"/>
</dbReference>
<reference evidence="2" key="1">
    <citation type="submission" date="2020-08" db="EMBL/GenBank/DDBJ databases">
        <title>Multicomponent nature underlies the extraordinary mechanical properties of spider dragline silk.</title>
        <authorList>
            <person name="Kono N."/>
            <person name="Nakamura H."/>
            <person name="Mori M."/>
            <person name="Yoshida Y."/>
            <person name="Ohtoshi R."/>
            <person name="Malay A.D."/>
            <person name="Moran D.A.P."/>
            <person name="Tomita M."/>
            <person name="Numata K."/>
            <person name="Arakawa K."/>
        </authorList>
    </citation>
    <scope>NUCLEOTIDE SEQUENCE</scope>
</reference>
<feature type="domain" description="Pre-C2HC" evidence="1">
    <location>
        <begin position="58"/>
        <end position="126"/>
    </location>
</feature>
<organism evidence="2 3">
    <name type="scientific">Trichonephila clavipes</name>
    <name type="common">Golden silk orbweaver</name>
    <name type="synonym">Nephila clavipes</name>
    <dbReference type="NCBI Taxonomy" id="2585209"/>
    <lineage>
        <taxon>Eukaryota</taxon>
        <taxon>Metazoa</taxon>
        <taxon>Ecdysozoa</taxon>
        <taxon>Arthropoda</taxon>
        <taxon>Chelicerata</taxon>
        <taxon>Arachnida</taxon>
        <taxon>Araneae</taxon>
        <taxon>Araneomorphae</taxon>
        <taxon>Entelegynae</taxon>
        <taxon>Araneoidea</taxon>
        <taxon>Nephilidae</taxon>
        <taxon>Trichonephila</taxon>
    </lineage>
</organism>
<gene>
    <name evidence="2" type="primary">ORF1_100</name>
    <name evidence="2" type="ORF">TNCV_4693981</name>
</gene>
<dbReference type="Proteomes" id="UP000887159">
    <property type="component" value="Unassembled WGS sequence"/>
</dbReference>